<dbReference type="STRING" id="1908205.BKG60_09050"/>
<feature type="transmembrane region" description="Helical" evidence="1">
    <location>
        <begin position="39"/>
        <end position="61"/>
    </location>
</feature>
<keyword evidence="1" id="KW-0472">Membrane</keyword>
<name>A0A1Q9WE62_9MYCO</name>
<feature type="transmembrane region" description="Helical" evidence="1">
    <location>
        <begin position="12"/>
        <end position="33"/>
    </location>
</feature>
<evidence type="ECO:0008006" key="4">
    <source>
        <dbReference type="Google" id="ProtNLM"/>
    </source>
</evidence>
<accession>A0A1Q9WE62</accession>
<gene>
    <name evidence="2" type="ORF">BKG61_00685</name>
</gene>
<keyword evidence="1" id="KW-1133">Transmembrane helix</keyword>
<keyword evidence="3" id="KW-1185">Reference proteome</keyword>
<evidence type="ECO:0000256" key="1">
    <source>
        <dbReference type="SAM" id="Phobius"/>
    </source>
</evidence>
<evidence type="ECO:0000313" key="3">
    <source>
        <dbReference type="Proteomes" id="UP000179636"/>
    </source>
</evidence>
<proteinExistence type="predicted"/>
<comment type="caution">
    <text evidence="2">The sequence shown here is derived from an EMBL/GenBank/DDBJ whole genome shotgun (WGS) entry which is preliminary data.</text>
</comment>
<reference evidence="2 3" key="1">
    <citation type="submission" date="2016-10" db="EMBL/GenBank/DDBJ databases">
        <title>Evaluation of Human, Animal and Environmental Mycobacterium chelonae Isolates by Core Genome Phylogenomic Analysis, Targeted Gene Comparison, and Anti-microbial Susceptibility Patterns: A Tale of Mistaken Identities.</title>
        <authorList>
            <person name="Fogelson S.B."/>
            <person name="Camus A.C."/>
            <person name="Lorenz W."/>
            <person name="Vasireddy R."/>
            <person name="Vasireddy S."/>
            <person name="Smith T."/>
            <person name="Brown-Elliott B.A."/>
            <person name="Wallace R.J.Jr."/>
            <person name="Hasan N.A."/>
            <person name="Reischl U."/>
            <person name="Sanchez S."/>
        </authorList>
    </citation>
    <scope>NUCLEOTIDE SEQUENCE [LARGE SCALE GENOMIC DNA]</scope>
    <source>
        <strain evidence="2 3">24999</strain>
    </source>
</reference>
<dbReference type="InterPro" id="IPR048136">
    <property type="entry name" value="STM3941-like"/>
</dbReference>
<dbReference type="Proteomes" id="UP000179636">
    <property type="component" value="Unassembled WGS sequence"/>
</dbReference>
<accession>A0A1S1KI01</accession>
<dbReference type="NCBIfam" id="NF041635">
    <property type="entry name" value="STM3941_fam"/>
    <property type="match status" value="1"/>
</dbReference>
<sequence length="164" mass="18119">MMPTFSARYSPWRLLMLTVLGVLMSAISAWMAGSAEASLLHKAAGVCGTLLFLGAAVLAAVRLFDRREQLRVAPDGIYYKQWSEAVIPWGEIVNVTAWKHRSQKLIMLHLADPQRFPSTTLLGRLSRANRRLAGGDIAISLTPMDRGFDDAMAVIEDYRATSGR</sequence>
<protein>
    <recommendedName>
        <fullName evidence="4">PH domain-containing protein</fullName>
    </recommendedName>
</protein>
<organism evidence="2 3">
    <name type="scientific">Mycobacterium syngnathidarum</name>
    <dbReference type="NCBI Taxonomy" id="1908205"/>
    <lineage>
        <taxon>Bacteria</taxon>
        <taxon>Bacillati</taxon>
        <taxon>Actinomycetota</taxon>
        <taxon>Actinomycetes</taxon>
        <taxon>Mycobacteriales</taxon>
        <taxon>Mycobacteriaceae</taxon>
        <taxon>Mycobacterium</taxon>
    </lineage>
</organism>
<keyword evidence="1" id="KW-0812">Transmembrane</keyword>
<dbReference type="EMBL" id="MLHV01000001">
    <property type="protein sequence ID" value="OHU07911.1"/>
    <property type="molecule type" value="Genomic_DNA"/>
</dbReference>
<evidence type="ECO:0000313" key="2">
    <source>
        <dbReference type="EMBL" id="OHU07911.1"/>
    </source>
</evidence>
<dbReference type="AlphaFoldDB" id="A0A1Q9WE62"/>